<dbReference type="eggNOG" id="COG1367">
    <property type="taxonomic scope" value="Bacteria"/>
</dbReference>
<dbReference type="Proteomes" id="UP000029669">
    <property type="component" value="Chromosome"/>
</dbReference>
<dbReference type="GO" id="GO:0051607">
    <property type="term" value="P:defense response to virus"/>
    <property type="evidence" value="ECO:0007669"/>
    <property type="project" value="UniProtKB-KW"/>
</dbReference>
<sequence>MRNYECKLQIVTPIIMGGARKNSLELREQSINGILRWWFRFYGGLKYQDLQDLQKRESEVFGSTNRAKRFYIRILQKPQSTEKAYLCMNDRRKKGENGAVANYNERVRISYAPNQEFILNFRFMPHFLKEYEKDFKNSILCLSLFGGIGARWRRGFGSIVVEEFILCGEELEEIKKEINEKLMELNIQRDVSKIKPLQEFINFTNTKIFLIKPKNEFWNSYESAMNDLRDNLYRALKHELKTSEVSYSPKGSKRKTSPLIIQIKKNAKNHYFGVILVWQEWPQKKPVEDFLTKLKKYEFIEINPPGE</sequence>
<evidence type="ECO:0000256" key="1">
    <source>
        <dbReference type="ARBA" id="ARBA00023118"/>
    </source>
</evidence>
<dbReference type="NCBIfam" id="TIGR01894">
    <property type="entry name" value="cas_TM1795_cmr1"/>
    <property type="match status" value="1"/>
</dbReference>
<organism evidence="3 4">
    <name type="scientific">Thermoanaerobacter kivui</name>
    <name type="common">Acetogenium kivui</name>
    <dbReference type="NCBI Taxonomy" id="2325"/>
    <lineage>
        <taxon>Bacteria</taxon>
        <taxon>Bacillati</taxon>
        <taxon>Bacillota</taxon>
        <taxon>Clostridia</taxon>
        <taxon>Thermoanaerobacterales</taxon>
        <taxon>Thermoanaerobacteraceae</taxon>
        <taxon>Thermoanaerobacter</taxon>
    </lineage>
</organism>
<dbReference type="AlphaFoldDB" id="A0A097AUH3"/>
<dbReference type="CDD" id="cd09657">
    <property type="entry name" value="Cmr1_III-B"/>
    <property type="match status" value="1"/>
</dbReference>
<dbReference type="InterPro" id="IPR005537">
    <property type="entry name" value="RAMP_III_fam"/>
</dbReference>
<dbReference type="Pfam" id="PF03787">
    <property type="entry name" value="RAMPs"/>
    <property type="match status" value="1"/>
</dbReference>
<name>A0A097AUH3_THEKI</name>
<dbReference type="InterPro" id="IPR007522">
    <property type="entry name" value="CRISPR-assoc_prot_TM1795"/>
</dbReference>
<proteinExistence type="predicted"/>
<gene>
    <name evidence="3" type="primary">cmr1</name>
    <name evidence="3" type="ORF">TKV_c23540</name>
</gene>
<evidence type="ECO:0000259" key="2">
    <source>
        <dbReference type="Pfam" id="PF03787"/>
    </source>
</evidence>
<protein>
    <submittedName>
        <fullName evidence="3">CRISPR subtype III-B-associated RAMP protein Cmr1</fullName>
    </submittedName>
</protein>
<keyword evidence="4" id="KW-1185">Reference proteome</keyword>
<dbReference type="KEGG" id="tki:TKV_c23540"/>
<dbReference type="OrthoDB" id="190500at2"/>
<dbReference type="STRING" id="2325.TKV_c23540"/>
<evidence type="ECO:0000313" key="3">
    <source>
        <dbReference type="EMBL" id="AIS53479.1"/>
    </source>
</evidence>
<accession>A0A097AUH3</accession>
<evidence type="ECO:0000313" key="4">
    <source>
        <dbReference type="Proteomes" id="UP000029669"/>
    </source>
</evidence>
<dbReference type="HOGENOM" id="CLU_050338_0_0_9"/>
<feature type="domain" description="CRISPR type III-associated protein" evidence="2">
    <location>
        <begin position="7"/>
        <end position="159"/>
    </location>
</feature>
<dbReference type="EMBL" id="CP009170">
    <property type="protein sequence ID" value="AIS53479.1"/>
    <property type="molecule type" value="Genomic_DNA"/>
</dbReference>
<dbReference type="RefSeq" id="WP_049686042.1">
    <property type="nucleotide sequence ID" value="NZ_CP009170.1"/>
</dbReference>
<reference evidence="4" key="1">
    <citation type="journal article" date="2015" name="Genome Announc.">
        <title>Whole-Genome Sequences of 80 Environmental and Clinical Isolates of Burkholderia pseudomallei.</title>
        <authorList>
            <person name="Johnson S.L."/>
            <person name="Baker A.L."/>
            <person name="Chain P.S."/>
            <person name="Currie B.J."/>
            <person name="Daligault H.E."/>
            <person name="Davenport K.W."/>
            <person name="Davis C.B."/>
            <person name="Inglis T.J."/>
            <person name="Kaestli M."/>
            <person name="Koren S."/>
            <person name="Mayo M."/>
            <person name="Merritt A.J."/>
            <person name="Price E.P."/>
            <person name="Sarovich D.S."/>
            <person name="Warner J."/>
            <person name="Rosovitz M.J."/>
        </authorList>
    </citation>
    <scope>NUCLEOTIDE SEQUENCE [LARGE SCALE GENOMIC DNA]</scope>
    <source>
        <strain evidence="4">DSM 2030</strain>
    </source>
</reference>
<keyword evidence="1" id="KW-0051">Antiviral defense</keyword>